<dbReference type="PIRSF" id="PIRSF037037">
    <property type="entry name" value="Kelch-like_protein_gigaxonin"/>
    <property type="match status" value="1"/>
</dbReference>
<dbReference type="InterPro" id="IPR015915">
    <property type="entry name" value="Kelch-typ_b-propeller"/>
</dbReference>
<dbReference type="GeneID" id="100908960"/>
<dbReference type="AlphaFoldDB" id="A0AAJ6QP57"/>
<evidence type="ECO:0000256" key="2">
    <source>
        <dbReference type="ARBA" id="ARBA00022737"/>
    </source>
</evidence>
<evidence type="ECO:0000256" key="3">
    <source>
        <dbReference type="SAM" id="MobiDB-lite"/>
    </source>
</evidence>
<feature type="region of interest" description="Disordered" evidence="3">
    <location>
        <begin position="1"/>
        <end position="25"/>
    </location>
</feature>
<dbReference type="RefSeq" id="XP_003739092.1">
    <property type="nucleotide sequence ID" value="XM_003739044.1"/>
</dbReference>
<dbReference type="InterPro" id="IPR011705">
    <property type="entry name" value="BACK"/>
</dbReference>
<proteinExistence type="predicted"/>
<dbReference type="KEGG" id="goe:100908960"/>
<accession>A0AAJ6QP57</accession>
<evidence type="ECO:0000256" key="1">
    <source>
        <dbReference type="ARBA" id="ARBA00022441"/>
    </source>
</evidence>
<name>A0AAJ6QP57_9ACAR</name>
<feature type="domain" description="BACK" evidence="4">
    <location>
        <begin position="156"/>
        <end position="260"/>
    </location>
</feature>
<dbReference type="PANTHER" id="PTHR45632">
    <property type="entry name" value="LD33804P"/>
    <property type="match status" value="1"/>
</dbReference>
<organism evidence="5 6">
    <name type="scientific">Galendromus occidentalis</name>
    <name type="common">western predatory mite</name>
    <dbReference type="NCBI Taxonomy" id="34638"/>
    <lineage>
        <taxon>Eukaryota</taxon>
        <taxon>Metazoa</taxon>
        <taxon>Ecdysozoa</taxon>
        <taxon>Arthropoda</taxon>
        <taxon>Chelicerata</taxon>
        <taxon>Arachnida</taxon>
        <taxon>Acari</taxon>
        <taxon>Parasitiformes</taxon>
        <taxon>Mesostigmata</taxon>
        <taxon>Gamasina</taxon>
        <taxon>Phytoseioidea</taxon>
        <taxon>Phytoseiidae</taxon>
        <taxon>Typhlodrominae</taxon>
        <taxon>Galendromus</taxon>
    </lineage>
</organism>
<dbReference type="SUPFAM" id="SSF117281">
    <property type="entry name" value="Kelch motif"/>
    <property type="match status" value="1"/>
</dbReference>
<dbReference type="InterPro" id="IPR056737">
    <property type="entry name" value="Beta-prop_ATRN-MKLN-like"/>
</dbReference>
<evidence type="ECO:0000313" key="6">
    <source>
        <dbReference type="RefSeq" id="XP_003739092.1"/>
    </source>
</evidence>
<reference evidence="6" key="1">
    <citation type="submission" date="2025-08" db="UniProtKB">
        <authorList>
            <consortium name="RefSeq"/>
        </authorList>
    </citation>
    <scope>IDENTIFICATION</scope>
</reference>
<dbReference type="SMART" id="SM00612">
    <property type="entry name" value="Kelch"/>
    <property type="match status" value="6"/>
</dbReference>
<keyword evidence="2" id="KW-0677">Repeat</keyword>
<dbReference type="InterPro" id="IPR017096">
    <property type="entry name" value="BTB-kelch_protein"/>
</dbReference>
<dbReference type="PANTHER" id="PTHR45632:SF3">
    <property type="entry name" value="KELCH-LIKE PROTEIN 32"/>
    <property type="match status" value="1"/>
</dbReference>
<protein>
    <submittedName>
        <fullName evidence="6">Kelch-like protein 10</fullName>
    </submittedName>
</protein>
<sequence>MSDNDEAQNFIPSPKRYRMSSTPEEASRLHHDLEDVLLYTSKLIIKDRTTGDEEVLDVYDGALRAFTGADAHLEVSRKDDGRGEKFVIKPPPELTKRALKTLISYIHQGLSKGNPLFTIDELNVEDLFDASAYLECRQATEACVEFWLKRVTPYTCVDLLLDIGLRKNVEVVRDKSFEILRRFFSSVIPENKRYLDLPPDILNQTILADDLDAPDERLVFETLVEWVNHDRNKRLAHAKNLLGGVRFMFCGETYLRETVLPHPLLSEAGCQVIAEEISLHMTRLERQPTSFMDPKEYMLRPRVSRATVFAIGGWSNGQASALVEAYDNRAKRWFPISHDNDVQPRAYHGLVPIGSRIFMIGGFDGTNCFNDVRCYDSAAHEWIEKAPMHRERCYVSTAALDDKFIYALGGYDGTSRTNTAERYDVEQNTWTMIPPMNAVRSDACASALNGKIFIVGGFTGDGVLPSVEFFDPQTNVWTAVRSMMSPRSGVRCVAHQGRLIVLGGYNGRERLNSVERYDDRRDRWERLPDMPTVRSNFGIVSFEGRVYAIGGFNGQTTVAQVDALDPEQSQWMTIQGMTINRSALGACVCETADPKYFSMLSKDSASPSGLIAPKTLGRTH</sequence>
<keyword evidence="1" id="KW-0880">Kelch repeat</keyword>
<evidence type="ECO:0000259" key="4">
    <source>
        <dbReference type="SMART" id="SM00875"/>
    </source>
</evidence>
<dbReference type="Gene3D" id="1.25.40.420">
    <property type="match status" value="1"/>
</dbReference>
<gene>
    <name evidence="6" type="primary">LOC100908960</name>
</gene>
<keyword evidence="5" id="KW-1185">Reference proteome</keyword>
<dbReference type="InterPro" id="IPR006652">
    <property type="entry name" value="Kelch_1"/>
</dbReference>
<dbReference type="SMART" id="SM00875">
    <property type="entry name" value="BACK"/>
    <property type="match status" value="1"/>
</dbReference>
<dbReference type="Proteomes" id="UP000694867">
    <property type="component" value="Unplaced"/>
</dbReference>
<dbReference type="PRINTS" id="PR00501">
    <property type="entry name" value="KELCHREPEAT"/>
</dbReference>
<dbReference type="Gene3D" id="2.120.10.80">
    <property type="entry name" value="Kelch-type beta propeller"/>
    <property type="match status" value="1"/>
</dbReference>
<dbReference type="Pfam" id="PF24981">
    <property type="entry name" value="Beta-prop_ATRN-LZTR1"/>
    <property type="match status" value="1"/>
</dbReference>
<evidence type="ECO:0000313" key="5">
    <source>
        <dbReference type="Proteomes" id="UP000694867"/>
    </source>
</evidence>
<dbReference type="Pfam" id="PF07707">
    <property type="entry name" value="BACK"/>
    <property type="match status" value="1"/>
</dbReference>